<reference evidence="2" key="1">
    <citation type="journal article" date="2022" name="Nat. Commun.">
        <title>Chromosome evolution and the genetic basis of agronomically important traits in greater yam.</title>
        <authorList>
            <person name="Bredeson J.V."/>
            <person name="Lyons J.B."/>
            <person name="Oniyinde I.O."/>
            <person name="Okereke N.R."/>
            <person name="Kolade O."/>
            <person name="Nnabue I."/>
            <person name="Nwadili C.O."/>
            <person name="Hribova E."/>
            <person name="Parker M."/>
            <person name="Nwogha J."/>
            <person name="Shu S."/>
            <person name="Carlson J."/>
            <person name="Kariba R."/>
            <person name="Muthemba S."/>
            <person name="Knop K."/>
            <person name="Barton G.J."/>
            <person name="Sherwood A.V."/>
            <person name="Lopez-Montes A."/>
            <person name="Asiedu R."/>
            <person name="Jamnadass R."/>
            <person name="Muchugi A."/>
            <person name="Goodstein D."/>
            <person name="Egesi C.N."/>
            <person name="Featherston J."/>
            <person name="Asfaw A."/>
            <person name="Simpson G.G."/>
            <person name="Dolezel J."/>
            <person name="Hendre P.S."/>
            <person name="Van Deynze A."/>
            <person name="Kumar P.L."/>
            <person name="Obidiegwu J.E."/>
            <person name="Bhattacharjee R."/>
            <person name="Rokhsar D.S."/>
        </authorList>
    </citation>
    <scope>NUCLEOTIDE SEQUENCE [LARGE SCALE GENOMIC DNA]</scope>
    <source>
        <strain evidence="2">cv. TDa95/00328</strain>
    </source>
</reference>
<keyword evidence="2" id="KW-1185">Reference proteome</keyword>
<sequence>MAVAELTDSINGHWRDRARALQYRIRDRFRIAVDRHRRWSEESDYSVTLRRWVLRLRALLENPSSSVSSSTSLSRYSKFYRKRVDKDVDLIDDSVIARLLQAVAVPLIGNACHVFMHGLNHIQIYGAEKLHQALLQRPKSTPLITVSNHVASVDDPLVIASLLPPNAMLDARNLRWTLCATDRCFKTPMLSAFFRCVKVLPVSRGEGIYQKLIFVEFHVDIDSYKLTHFPTGNGYGDIQAK</sequence>
<gene>
    <name evidence="1" type="ORF">IHE45_07G031300</name>
</gene>
<evidence type="ECO:0000313" key="2">
    <source>
        <dbReference type="Proteomes" id="UP000827976"/>
    </source>
</evidence>
<organism evidence="1 2">
    <name type="scientific">Dioscorea alata</name>
    <name type="common">Purple yam</name>
    <dbReference type="NCBI Taxonomy" id="55571"/>
    <lineage>
        <taxon>Eukaryota</taxon>
        <taxon>Viridiplantae</taxon>
        <taxon>Streptophyta</taxon>
        <taxon>Embryophyta</taxon>
        <taxon>Tracheophyta</taxon>
        <taxon>Spermatophyta</taxon>
        <taxon>Magnoliopsida</taxon>
        <taxon>Liliopsida</taxon>
        <taxon>Dioscoreales</taxon>
        <taxon>Dioscoreaceae</taxon>
        <taxon>Dioscorea</taxon>
    </lineage>
</organism>
<protein>
    <submittedName>
        <fullName evidence="1">1-acylglycerophosphocholine O-acyltransferase protein</fullName>
        <ecNumber evidence="1">2.3.1.23</ecNumber>
    </submittedName>
</protein>
<accession>A0ACB7VQS3</accession>
<dbReference type="EC" id="2.3.1.23" evidence="1"/>
<name>A0ACB7VQS3_DIOAL</name>
<keyword evidence="1" id="KW-0808">Transferase</keyword>
<proteinExistence type="predicted"/>
<comment type="caution">
    <text evidence="1">The sequence shown here is derived from an EMBL/GenBank/DDBJ whole genome shotgun (WGS) entry which is preliminary data.</text>
</comment>
<dbReference type="Proteomes" id="UP000827976">
    <property type="component" value="Chromosome 7"/>
</dbReference>
<keyword evidence="1" id="KW-0012">Acyltransferase</keyword>
<evidence type="ECO:0000313" key="1">
    <source>
        <dbReference type="EMBL" id="KAH7676658.1"/>
    </source>
</evidence>
<dbReference type="EMBL" id="CM037017">
    <property type="protein sequence ID" value="KAH7676658.1"/>
    <property type="molecule type" value="Genomic_DNA"/>
</dbReference>